<comment type="caution">
    <text evidence="1">The sequence shown here is derived from an EMBL/GenBank/DDBJ whole genome shotgun (WGS) entry which is preliminary data.</text>
</comment>
<dbReference type="AlphaFoldDB" id="A0AAV4Y756"/>
<dbReference type="EMBL" id="BPLR01018745">
    <property type="protein sequence ID" value="GIZ01989.1"/>
    <property type="molecule type" value="Genomic_DNA"/>
</dbReference>
<name>A0AAV4Y756_CAEEX</name>
<sequence length="103" mass="12158">MPLFKQEEQQTHLKCAAVSINFRKDNSKKNRLANFSATHDKRLPRDTPGRVPTFEARINVIHNYRLQQIQKLFEAKKYSHSSNRKRERSSLLLSSLRFTSRDT</sequence>
<gene>
    <name evidence="1" type="ORF">CEXT_10151</name>
</gene>
<protein>
    <submittedName>
        <fullName evidence="1">Uncharacterized protein</fullName>
    </submittedName>
</protein>
<organism evidence="1 2">
    <name type="scientific">Caerostris extrusa</name>
    <name type="common">Bark spider</name>
    <name type="synonym">Caerostris bankana</name>
    <dbReference type="NCBI Taxonomy" id="172846"/>
    <lineage>
        <taxon>Eukaryota</taxon>
        <taxon>Metazoa</taxon>
        <taxon>Ecdysozoa</taxon>
        <taxon>Arthropoda</taxon>
        <taxon>Chelicerata</taxon>
        <taxon>Arachnida</taxon>
        <taxon>Araneae</taxon>
        <taxon>Araneomorphae</taxon>
        <taxon>Entelegynae</taxon>
        <taxon>Araneoidea</taxon>
        <taxon>Araneidae</taxon>
        <taxon>Caerostris</taxon>
    </lineage>
</organism>
<reference evidence="1 2" key="1">
    <citation type="submission" date="2021-06" db="EMBL/GenBank/DDBJ databases">
        <title>Caerostris extrusa draft genome.</title>
        <authorList>
            <person name="Kono N."/>
            <person name="Arakawa K."/>
        </authorList>
    </citation>
    <scope>NUCLEOTIDE SEQUENCE [LARGE SCALE GENOMIC DNA]</scope>
</reference>
<keyword evidence="2" id="KW-1185">Reference proteome</keyword>
<proteinExistence type="predicted"/>
<dbReference type="Proteomes" id="UP001054945">
    <property type="component" value="Unassembled WGS sequence"/>
</dbReference>
<evidence type="ECO:0000313" key="2">
    <source>
        <dbReference type="Proteomes" id="UP001054945"/>
    </source>
</evidence>
<accession>A0AAV4Y756</accession>
<evidence type="ECO:0000313" key="1">
    <source>
        <dbReference type="EMBL" id="GIZ01989.1"/>
    </source>
</evidence>